<dbReference type="EMBL" id="VYXP01000005">
    <property type="protein sequence ID" value="KAA9131296.1"/>
    <property type="molecule type" value="Genomic_DNA"/>
</dbReference>
<keyword evidence="2" id="KW-1185">Reference proteome</keyword>
<accession>A0A5N0TBU2</accession>
<organism evidence="1 2">
    <name type="scientific">Marinihelvus fidelis</name>
    <dbReference type="NCBI Taxonomy" id="2613842"/>
    <lineage>
        <taxon>Bacteria</taxon>
        <taxon>Pseudomonadati</taxon>
        <taxon>Pseudomonadota</taxon>
        <taxon>Gammaproteobacteria</taxon>
        <taxon>Chromatiales</taxon>
        <taxon>Wenzhouxiangellaceae</taxon>
        <taxon>Marinihelvus</taxon>
    </lineage>
</organism>
<reference evidence="1 2" key="1">
    <citation type="submission" date="2019-09" db="EMBL/GenBank/DDBJ databases">
        <title>Wenzhouxiangella sp. Genome sequencing and assembly.</title>
        <authorList>
            <person name="Zhang R."/>
        </authorList>
    </citation>
    <scope>NUCLEOTIDE SEQUENCE [LARGE SCALE GENOMIC DNA]</scope>
    <source>
        <strain evidence="1 2">W260</strain>
    </source>
</reference>
<dbReference type="Proteomes" id="UP000325372">
    <property type="component" value="Unassembled WGS sequence"/>
</dbReference>
<comment type="caution">
    <text evidence="1">The sequence shown here is derived from an EMBL/GenBank/DDBJ whole genome shotgun (WGS) entry which is preliminary data.</text>
</comment>
<sequence>MSPAQKKAVERHRKKLASEGVLRLEVSVPKDDRDRVRELAKALREGGPRAERLRSAIQNILDFDGPYSFIEFLQSAPFEDLDLEVERQKDPPRDIGF</sequence>
<protein>
    <submittedName>
        <fullName evidence="1">Uncharacterized protein</fullName>
    </submittedName>
</protein>
<gene>
    <name evidence="1" type="ORF">F3N42_08190</name>
</gene>
<evidence type="ECO:0000313" key="2">
    <source>
        <dbReference type="Proteomes" id="UP000325372"/>
    </source>
</evidence>
<evidence type="ECO:0000313" key="1">
    <source>
        <dbReference type="EMBL" id="KAA9131296.1"/>
    </source>
</evidence>
<proteinExistence type="predicted"/>
<dbReference type="RefSeq" id="WP_150863946.1">
    <property type="nucleotide sequence ID" value="NZ_VYXP01000005.1"/>
</dbReference>
<dbReference type="AlphaFoldDB" id="A0A5N0TBU2"/>
<name>A0A5N0TBU2_9GAMM</name>